<feature type="transmembrane region" description="Helical" evidence="2">
    <location>
        <begin position="12"/>
        <end position="32"/>
    </location>
</feature>
<dbReference type="Gene3D" id="3.40.50.11720">
    <property type="entry name" value="3-Deoxy-D-manno-octulosonic-acid transferase, N-terminal domain"/>
    <property type="match status" value="1"/>
</dbReference>
<dbReference type="PANTHER" id="PTHR42755">
    <property type="entry name" value="3-DEOXY-MANNO-OCTULOSONATE CYTIDYLYLTRANSFERASE"/>
    <property type="match status" value="1"/>
</dbReference>
<dbReference type="InterPro" id="IPR039901">
    <property type="entry name" value="Kdotransferase"/>
</dbReference>
<evidence type="ECO:0000256" key="1">
    <source>
        <dbReference type="ARBA" id="ARBA00022679"/>
    </source>
</evidence>
<dbReference type="GO" id="GO:0009245">
    <property type="term" value="P:lipid A biosynthetic process"/>
    <property type="evidence" value="ECO:0007669"/>
    <property type="project" value="TreeGrafter"/>
</dbReference>
<evidence type="ECO:0000256" key="2">
    <source>
        <dbReference type="SAM" id="Phobius"/>
    </source>
</evidence>
<dbReference type="InterPro" id="IPR038107">
    <property type="entry name" value="Glycos_transf_N_sf"/>
</dbReference>
<dbReference type="EMBL" id="LR026963">
    <property type="protein sequence ID" value="VBB69814.1"/>
    <property type="molecule type" value="Genomic_DNA"/>
</dbReference>
<organism evidence="4">
    <name type="scientific">invertebrate metagenome</name>
    <dbReference type="NCBI Taxonomy" id="1711999"/>
    <lineage>
        <taxon>unclassified sequences</taxon>
        <taxon>metagenomes</taxon>
        <taxon>organismal metagenomes</taxon>
    </lineage>
</organism>
<dbReference type="Pfam" id="PF04413">
    <property type="entry name" value="Glycos_transf_N"/>
    <property type="match status" value="1"/>
</dbReference>
<dbReference type="AlphaFoldDB" id="A0A484H7S7"/>
<name>A0A484H7S7_9ZZZZ</name>
<proteinExistence type="predicted"/>
<protein>
    <submittedName>
        <fullName evidence="4">Lipid IVA 3-deoxy-D-manno-octulosonic acid transferase [often with also]</fullName>
        <ecNumber evidence="4">2.4.99.12</ecNumber>
    </submittedName>
</protein>
<dbReference type="Gene3D" id="3.40.50.2000">
    <property type="entry name" value="Glycogen Phosphorylase B"/>
    <property type="match status" value="1"/>
</dbReference>
<feature type="domain" description="3-deoxy-D-manno-octulosonic-acid transferase N-terminal" evidence="3">
    <location>
        <begin position="40"/>
        <end position="215"/>
    </location>
</feature>
<keyword evidence="2" id="KW-0472">Membrane</keyword>
<dbReference type="GO" id="GO:0043842">
    <property type="term" value="F:Kdo transferase activity"/>
    <property type="evidence" value="ECO:0007669"/>
    <property type="project" value="UniProtKB-EC"/>
</dbReference>
<keyword evidence="4" id="KW-0328">Glycosyltransferase</keyword>
<dbReference type="EC" id="2.4.99.12" evidence="4"/>
<keyword evidence="2" id="KW-0812">Transmembrane</keyword>
<reference evidence="4" key="1">
    <citation type="submission" date="2018-10" db="EMBL/GenBank/DDBJ databases">
        <authorList>
            <person name="Gruber-Vodicka H."/>
            <person name="Jaeckle O."/>
        </authorList>
    </citation>
    <scope>NUCLEOTIDE SEQUENCE</scope>
</reference>
<keyword evidence="2" id="KW-1133">Transmembrane helix</keyword>
<dbReference type="PANTHER" id="PTHR42755:SF1">
    <property type="entry name" value="3-DEOXY-D-MANNO-OCTULOSONIC ACID TRANSFERASE, MITOCHONDRIAL-RELATED"/>
    <property type="match status" value="1"/>
</dbReference>
<dbReference type="InterPro" id="IPR007507">
    <property type="entry name" value="Glycos_transf_N"/>
</dbReference>
<evidence type="ECO:0000259" key="3">
    <source>
        <dbReference type="Pfam" id="PF04413"/>
    </source>
</evidence>
<accession>A0A484H7S7</accession>
<keyword evidence="1 4" id="KW-0808">Transferase</keyword>
<evidence type="ECO:0000313" key="4">
    <source>
        <dbReference type="EMBL" id="VBB69814.1"/>
    </source>
</evidence>
<dbReference type="GO" id="GO:0005886">
    <property type="term" value="C:plasma membrane"/>
    <property type="evidence" value="ECO:0007669"/>
    <property type="project" value="TreeGrafter"/>
</dbReference>
<sequence>MSAESSLLLTMYRVLTTSCGVIIYGYLAWRLWHGKEELTRLGERLGQPGQLRPPGPLLWLHAASVGESLSVLPLIDKILRRQSFFSVLMTTGSVSSALLVTERLPTRAYHQYMPMDRAVFLRRFLDYWRPTLVLWTESEFWPNAILEIRRRAVPLVLVNGRISEHSFRRWQKWPQGIGPMLAAFDLCLGQTLQDCDRLSVLGATRTDYVGNLKFAAPPLPADTEALARMQRQLAGRPVWLAASTHAGEESAAGRIHQKLITYHPRLLTIVAPRHPSRGTAIAAELAATGLQVTRRSVGESVPSVSGVYLVDTIGELGLFFRVAPVVFMGKSLFGSGGQNPLEPARLGCAILFGPHMDNFADIAARMVAAGTARTVSDEVHLGAEVETLLADRRTRATMGVAGKTFANTEAGVIQRLIERLTPYLDLGAIRPESGRAKNP</sequence>
<gene>
    <name evidence="4" type="ORF">RIEGSTA812A_PEG_1287</name>
</gene>